<keyword evidence="2" id="KW-1185">Reference proteome</keyword>
<feature type="transmembrane region" description="Helical" evidence="1">
    <location>
        <begin position="63"/>
        <end position="83"/>
    </location>
</feature>
<evidence type="ECO:0000313" key="2">
    <source>
        <dbReference type="Proteomes" id="UP000095283"/>
    </source>
</evidence>
<keyword evidence="1" id="KW-0472">Membrane</keyword>
<sequence>MLPRKVSKTSSLLQFWAKRSDVSKKKDNCPVSEKDLNSKHLSSVQENTGSYHWKSYYNYSSGLYFGTSILIYYFLFSSFYSLYYHLVIADFLIIF</sequence>
<dbReference type="Proteomes" id="UP000095283">
    <property type="component" value="Unplaced"/>
</dbReference>
<organism evidence="2 3">
    <name type="scientific">Heterorhabditis bacteriophora</name>
    <name type="common">Entomopathogenic nematode worm</name>
    <dbReference type="NCBI Taxonomy" id="37862"/>
    <lineage>
        <taxon>Eukaryota</taxon>
        <taxon>Metazoa</taxon>
        <taxon>Ecdysozoa</taxon>
        <taxon>Nematoda</taxon>
        <taxon>Chromadorea</taxon>
        <taxon>Rhabditida</taxon>
        <taxon>Rhabditina</taxon>
        <taxon>Rhabditomorpha</taxon>
        <taxon>Strongyloidea</taxon>
        <taxon>Heterorhabditidae</taxon>
        <taxon>Heterorhabditis</taxon>
    </lineage>
</organism>
<accession>A0A1I7X1P5</accession>
<evidence type="ECO:0000313" key="3">
    <source>
        <dbReference type="WBParaSite" id="Hba_11487"/>
    </source>
</evidence>
<proteinExistence type="predicted"/>
<keyword evidence="1" id="KW-1133">Transmembrane helix</keyword>
<dbReference type="AlphaFoldDB" id="A0A1I7X1P5"/>
<protein>
    <submittedName>
        <fullName evidence="3">Ovule protein</fullName>
    </submittedName>
</protein>
<name>A0A1I7X1P5_HETBA</name>
<evidence type="ECO:0000256" key="1">
    <source>
        <dbReference type="SAM" id="Phobius"/>
    </source>
</evidence>
<keyword evidence="1" id="KW-0812">Transmembrane</keyword>
<dbReference type="WBParaSite" id="Hba_11487">
    <property type="protein sequence ID" value="Hba_11487"/>
    <property type="gene ID" value="Hba_11487"/>
</dbReference>
<reference evidence="3" key="1">
    <citation type="submission" date="2016-11" db="UniProtKB">
        <authorList>
            <consortium name="WormBaseParasite"/>
        </authorList>
    </citation>
    <scope>IDENTIFICATION</scope>
</reference>